<dbReference type="AlphaFoldDB" id="A0A136IRW4"/>
<reference evidence="4" key="1">
    <citation type="submission" date="2016-02" db="EMBL/GenBank/DDBJ databases">
        <title>Draft genome sequence of Microdochium bolleyi, a fungal endophyte of beachgrass.</title>
        <authorList>
            <consortium name="DOE Joint Genome Institute"/>
            <person name="David A.S."/>
            <person name="May G."/>
            <person name="Haridas S."/>
            <person name="Lim J."/>
            <person name="Wang M."/>
            <person name="Labutti K."/>
            <person name="Lipzen A."/>
            <person name="Barry K."/>
            <person name="Grigoriev I.V."/>
        </authorList>
    </citation>
    <scope>NUCLEOTIDE SEQUENCE [LARGE SCALE GENOMIC DNA]</scope>
    <source>
        <strain evidence="4">J235TASD1</strain>
    </source>
</reference>
<dbReference type="EMBL" id="KQ964262">
    <property type="protein sequence ID" value="KXJ87556.1"/>
    <property type="molecule type" value="Genomic_DNA"/>
</dbReference>
<name>A0A136IRW4_9PEZI</name>
<dbReference type="Proteomes" id="UP000070501">
    <property type="component" value="Unassembled WGS sequence"/>
</dbReference>
<keyword evidence="1" id="KW-0175">Coiled coil</keyword>
<dbReference type="InParanoid" id="A0A136IRW4"/>
<sequence>MIMDEKPATEIEKKQSPQFSRARLETRKANFQRRLSSMGTSDTQLDAQLDHNVSDNIEQELSSEARLKQPETNETYHDQRMADLEEAYDRVKDAVFRMSVDLMAAERITDDRAHEILELKLAANQLPNTAKPSTTFYSLLEELAEVKEERDALQYELNTRQTAARVLQSERVAMEEDKDSAAHHGEVTELKRLVDFYKKKSERASRQVQELRLQLNAEQAREEA</sequence>
<evidence type="ECO:0000256" key="2">
    <source>
        <dbReference type="SAM" id="MobiDB-lite"/>
    </source>
</evidence>
<evidence type="ECO:0000313" key="4">
    <source>
        <dbReference type="Proteomes" id="UP000070501"/>
    </source>
</evidence>
<keyword evidence="4" id="KW-1185">Reference proteome</keyword>
<feature type="region of interest" description="Disordered" evidence="2">
    <location>
        <begin position="1"/>
        <end position="21"/>
    </location>
</feature>
<proteinExistence type="predicted"/>
<organism evidence="3 4">
    <name type="scientific">Microdochium bolleyi</name>
    <dbReference type="NCBI Taxonomy" id="196109"/>
    <lineage>
        <taxon>Eukaryota</taxon>
        <taxon>Fungi</taxon>
        <taxon>Dikarya</taxon>
        <taxon>Ascomycota</taxon>
        <taxon>Pezizomycotina</taxon>
        <taxon>Sordariomycetes</taxon>
        <taxon>Xylariomycetidae</taxon>
        <taxon>Xylariales</taxon>
        <taxon>Microdochiaceae</taxon>
        <taxon>Microdochium</taxon>
    </lineage>
</organism>
<feature type="coiled-coil region" evidence="1">
    <location>
        <begin position="187"/>
        <end position="221"/>
    </location>
</feature>
<evidence type="ECO:0000313" key="3">
    <source>
        <dbReference type="EMBL" id="KXJ87556.1"/>
    </source>
</evidence>
<protein>
    <submittedName>
        <fullName evidence="3">Uncharacterized protein</fullName>
    </submittedName>
</protein>
<dbReference type="OrthoDB" id="4758718at2759"/>
<feature type="compositionally biased region" description="Basic and acidic residues" evidence="2">
    <location>
        <begin position="1"/>
        <end position="15"/>
    </location>
</feature>
<gene>
    <name evidence="3" type="ORF">Micbo1qcDRAFT_208171</name>
</gene>
<accession>A0A136IRW4</accession>
<evidence type="ECO:0000256" key="1">
    <source>
        <dbReference type="SAM" id="Coils"/>
    </source>
</evidence>